<dbReference type="Proteomes" id="UP000708208">
    <property type="component" value="Unassembled WGS sequence"/>
</dbReference>
<name>A0A8J2PP26_9HEXA</name>
<dbReference type="EMBL" id="CAJVCH010461529">
    <property type="protein sequence ID" value="CAG7819839.1"/>
    <property type="molecule type" value="Genomic_DNA"/>
</dbReference>
<evidence type="ECO:0000313" key="1">
    <source>
        <dbReference type="EMBL" id="CAG7819839.1"/>
    </source>
</evidence>
<gene>
    <name evidence="1" type="ORF">AFUS01_LOCUS30260</name>
</gene>
<reference evidence="1" key="1">
    <citation type="submission" date="2021-06" db="EMBL/GenBank/DDBJ databases">
        <authorList>
            <person name="Hodson N. C."/>
            <person name="Mongue J. A."/>
            <person name="Jaron S. K."/>
        </authorList>
    </citation>
    <scope>NUCLEOTIDE SEQUENCE</scope>
</reference>
<keyword evidence="2" id="KW-1185">Reference proteome</keyword>
<organism evidence="1 2">
    <name type="scientific">Allacma fusca</name>
    <dbReference type="NCBI Taxonomy" id="39272"/>
    <lineage>
        <taxon>Eukaryota</taxon>
        <taxon>Metazoa</taxon>
        <taxon>Ecdysozoa</taxon>
        <taxon>Arthropoda</taxon>
        <taxon>Hexapoda</taxon>
        <taxon>Collembola</taxon>
        <taxon>Symphypleona</taxon>
        <taxon>Sminthuridae</taxon>
        <taxon>Allacma</taxon>
    </lineage>
</organism>
<sequence>MPKVVSCVSLAFIEMKNCKIDIPGRYFRSTQVALEYYAKQKRDTGEITREYRGMWCMYMKGNLEGKTRCDMEKFCHASTIYSWRICPVPAFIRGWRRPFGVHIQL</sequence>
<proteinExistence type="predicted"/>
<accession>A0A8J2PP26</accession>
<evidence type="ECO:0000313" key="2">
    <source>
        <dbReference type="Proteomes" id="UP000708208"/>
    </source>
</evidence>
<comment type="caution">
    <text evidence="1">The sequence shown here is derived from an EMBL/GenBank/DDBJ whole genome shotgun (WGS) entry which is preliminary data.</text>
</comment>
<protein>
    <submittedName>
        <fullName evidence="1">Uncharacterized protein</fullName>
    </submittedName>
</protein>
<dbReference type="AlphaFoldDB" id="A0A8J2PP26"/>